<dbReference type="Pfam" id="PF00240">
    <property type="entry name" value="ubiquitin"/>
    <property type="match status" value="1"/>
</dbReference>
<dbReference type="SMART" id="SM00213">
    <property type="entry name" value="UBQ"/>
    <property type="match status" value="1"/>
</dbReference>
<dbReference type="PROSITE" id="PS50053">
    <property type="entry name" value="UBIQUITIN_2"/>
    <property type="match status" value="1"/>
</dbReference>
<dbReference type="PANTHER" id="PTHR46555">
    <property type="entry name" value="UBIQUITIN-LIKE PROTEIN 4A"/>
    <property type="match status" value="1"/>
</dbReference>
<name>A0A6B2E963_9DIPT</name>
<dbReference type="Gene3D" id="3.10.20.90">
    <property type="entry name" value="Phosphatidylinositol 3-kinase Catalytic Subunit, Chain A, domain 1"/>
    <property type="match status" value="1"/>
</dbReference>
<dbReference type="InterPro" id="IPR029071">
    <property type="entry name" value="Ubiquitin-like_domsf"/>
</dbReference>
<proteinExistence type="predicted"/>
<dbReference type="InterPro" id="IPR000626">
    <property type="entry name" value="Ubiquitin-like_dom"/>
</dbReference>
<comment type="subcellular location">
    <subcellularLocation>
        <location evidence="1">Cytoplasm</location>
        <location evidence="1">Cytosol</location>
    </subcellularLocation>
</comment>
<accession>A0A6B2E963</accession>
<evidence type="ECO:0000256" key="2">
    <source>
        <dbReference type="ARBA" id="ARBA00022490"/>
    </source>
</evidence>
<feature type="domain" description="Ubiquitin-like" evidence="3">
    <location>
        <begin position="1"/>
        <end position="76"/>
    </location>
</feature>
<protein>
    <submittedName>
        <fullName evidence="4">Putative stephensi ubiquitin</fullName>
    </submittedName>
</protein>
<dbReference type="EMBL" id="GIFK01000497">
    <property type="protein sequence ID" value="NBJ58200.1"/>
    <property type="molecule type" value="Transcribed_RNA"/>
</dbReference>
<organism evidence="4">
    <name type="scientific">Phlebotomus kandelakii</name>
    <dbReference type="NCBI Taxonomy" id="1109342"/>
    <lineage>
        <taxon>Eukaryota</taxon>
        <taxon>Metazoa</taxon>
        <taxon>Ecdysozoa</taxon>
        <taxon>Arthropoda</taxon>
        <taxon>Hexapoda</taxon>
        <taxon>Insecta</taxon>
        <taxon>Pterygota</taxon>
        <taxon>Neoptera</taxon>
        <taxon>Endopterygota</taxon>
        <taxon>Diptera</taxon>
        <taxon>Nematocera</taxon>
        <taxon>Psychodoidea</taxon>
        <taxon>Psychodidae</taxon>
        <taxon>Phlebotomus</taxon>
        <taxon>Larroussius</taxon>
    </lineage>
</organism>
<evidence type="ECO:0000313" key="4">
    <source>
        <dbReference type="EMBL" id="NBJ58200.1"/>
    </source>
</evidence>
<dbReference type="InterPro" id="IPR047154">
    <property type="entry name" value="UBL4A-like"/>
</dbReference>
<dbReference type="GO" id="GO:0071818">
    <property type="term" value="C:BAT3 complex"/>
    <property type="evidence" value="ECO:0007669"/>
    <property type="project" value="TreeGrafter"/>
</dbReference>
<dbReference type="GO" id="GO:0006620">
    <property type="term" value="P:post-translational protein targeting to endoplasmic reticulum membrane"/>
    <property type="evidence" value="ECO:0007669"/>
    <property type="project" value="InterPro"/>
</dbReference>
<reference evidence="4" key="1">
    <citation type="submission" date="2019-10" db="EMBL/GenBank/DDBJ databases">
        <title>Short sand fly seasons in Tbilisi, Georgia, hinder development of host immunity to saliva of the visceral leishmaniasis vector Phlebotomus kandelakii.</title>
        <authorList>
            <person name="Oliveira F."/>
            <person name="Giorgobiani E."/>
            <person name="Guimaraes-Costa A.B."/>
            <person name="Abdeladhim M."/>
            <person name="Oristian J."/>
            <person name="Tskhvaradze L."/>
            <person name="Tsertsvadze N."/>
            <person name="Zakalashvili M."/>
            <person name="Valenzuela J.G."/>
            <person name="Kamhawi S."/>
        </authorList>
    </citation>
    <scope>NUCLEOTIDE SEQUENCE</scope>
    <source>
        <strain evidence="4">Wild-capture in Tbilisi</strain>
        <tissue evidence="4">Salivary glands</tissue>
    </source>
</reference>
<dbReference type="SUPFAM" id="SSF54236">
    <property type="entry name" value="Ubiquitin-like"/>
    <property type="match status" value="1"/>
</dbReference>
<dbReference type="GO" id="GO:0071816">
    <property type="term" value="P:tail-anchored membrane protein insertion into ER membrane"/>
    <property type="evidence" value="ECO:0007669"/>
    <property type="project" value="TreeGrafter"/>
</dbReference>
<dbReference type="AlphaFoldDB" id="A0A6B2E963"/>
<dbReference type="GO" id="GO:0051087">
    <property type="term" value="F:protein-folding chaperone binding"/>
    <property type="evidence" value="ECO:0007669"/>
    <property type="project" value="TreeGrafter"/>
</dbReference>
<dbReference type="PANTHER" id="PTHR46555:SF1">
    <property type="entry name" value="UBIQUITIN-LIKE PROTEIN 4A"/>
    <property type="match status" value="1"/>
</dbReference>
<sequence length="131" mass="15079">MKLTVKQLQGKECDIEISDQSTVQELKVKIAEIMNIPVSHQKLLRMGFTLANNRTLQSYDVKEGTKLMLLTKKPDTLEEVIHRSFLKFYTSDQADRLTAAFMADFSKRVNQLSLDDIEQLASLYLQQEVLQ</sequence>
<evidence type="ECO:0000259" key="3">
    <source>
        <dbReference type="PROSITE" id="PS50053"/>
    </source>
</evidence>
<evidence type="ECO:0000256" key="1">
    <source>
        <dbReference type="ARBA" id="ARBA00004514"/>
    </source>
</evidence>
<keyword evidence="2" id="KW-0963">Cytoplasm</keyword>